<feature type="chain" id="PRO_5019040114" description="Tripartite tricarboxylate transporter substrate binding protein" evidence="2">
    <location>
        <begin position="30"/>
        <end position="346"/>
    </location>
</feature>
<reference evidence="3 4" key="1">
    <citation type="submission" date="2018-09" db="EMBL/GenBank/DDBJ databases">
        <title>Isolation, diversity and antifungal activity of actinobacteria from wheat.</title>
        <authorList>
            <person name="Han C."/>
        </authorList>
    </citation>
    <scope>NUCLEOTIDE SEQUENCE [LARGE SCALE GENOMIC DNA]</scope>
    <source>
        <strain evidence="3 4">NEAU-YY265</strain>
    </source>
</reference>
<comment type="caution">
    <text evidence="3">The sequence shown here is derived from an EMBL/GenBank/DDBJ whole genome shotgun (WGS) entry which is preliminary data.</text>
</comment>
<dbReference type="Proteomes" id="UP000284057">
    <property type="component" value="Unassembled WGS sequence"/>
</dbReference>
<evidence type="ECO:0000313" key="3">
    <source>
        <dbReference type="EMBL" id="RIQ35889.1"/>
    </source>
</evidence>
<evidence type="ECO:0000256" key="2">
    <source>
        <dbReference type="SAM" id="SignalP"/>
    </source>
</evidence>
<proteinExistence type="inferred from homology"/>
<dbReference type="InterPro" id="IPR005064">
    <property type="entry name" value="BUG"/>
</dbReference>
<dbReference type="PANTHER" id="PTHR42928:SF3">
    <property type="entry name" value="UPF0065 PROTEIN YFLP"/>
    <property type="match status" value="1"/>
</dbReference>
<keyword evidence="2" id="KW-0732">Signal</keyword>
<dbReference type="Gene3D" id="3.40.190.10">
    <property type="entry name" value="Periplasmic binding protein-like II"/>
    <property type="match status" value="1"/>
</dbReference>
<dbReference type="SUPFAM" id="SSF53850">
    <property type="entry name" value="Periplasmic binding protein-like II"/>
    <property type="match status" value="1"/>
</dbReference>
<sequence length="346" mass="35718">MRGLHAKGLMLAGTAAAAALVLAACGSDAASPTAGSEDEDPAAFYEGKTLTMIVPYNPGGGFDSYLRLLVPYLEEQLPDTTIRVENQPGGGGLIGANAVYQAEPDGLTVGLINYPGAVFAEVTGTDGVTFESTEWTQYGRLGALPPLVYTAPDSEYTSFEDILDASDTVKFGLGGVGSDAYYVAVAISNVFDFPHEIIGGYPGSNEADAALLAGEVDVSVNSGGAGVLMVEGSGAHGVVAVSNEPLEQLPDVPVIGDFGDDSQKEQLAPLASIYDLERMVVGPPGVPEDRADFLAEAIFAAASESGYAEEMEAASYPVNALNRADTMELSSTVNESIESLADLLAD</sequence>
<dbReference type="AlphaFoldDB" id="A0A418KWM5"/>
<dbReference type="PANTHER" id="PTHR42928">
    <property type="entry name" value="TRICARBOXYLATE-BINDING PROTEIN"/>
    <property type="match status" value="1"/>
</dbReference>
<name>A0A418KWM5_9ACTN</name>
<organism evidence="3 4">
    <name type="scientific">Jiangella rhizosphaerae</name>
    <dbReference type="NCBI Taxonomy" id="2293569"/>
    <lineage>
        <taxon>Bacteria</taxon>
        <taxon>Bacillati</taxon>
        <taxon>Actinomycetota</taxon>
        <taxon>Actinomycetes</taxon>
        <taxon>Jiangellales</taxon>
        <taxon>Jiangellaceae</taxon>
        <taxon>Jiangella</taxon>
    </lineage>
</organism>
<dbReference type="Pfam" id="PF03401">
    <property type="entry name" value="TctC"/>
    <property type="match status" value="1"/>
</dbReference>
<comment type="similarity">
    <text evidence="1">Belongs to the UPF0065 (bug) family.</text>
</comment>
<evidence type="ECO:0008006" key="5">
    <source>
        <dbReference type="Google" id="ProtNLM"/>
    </source>
</evidence>
<gene>
    <name evidence="3" type="ORF">DY240_01935</name>
</gene>
<dbReference type="InterPro" id="IPR042100">
    <property type="entry name" value="Bug_dom1"/>
</dbReference>
<dbReference type="PROSITE" id="PS51257">
    <property type="entry name" value="PROKAR_LIPOPROTEIN"/>
    <property type="match status" value="1"/>
</dbReference>
<feature type="signal peptide" evidence="2">
    <location>
        <begin position="1"/>
        <end position="29"/>
    </location>
</feature>
<accession>A0A418KWM5</accession>
<dbReference type="EMBL" id="QUAL01000018">
    <property type="protein sequence ID" value="RIQ35889.1"/>
    <property type="molecule type" value="Genomic_DNA"/>
</dbReference>
<protein>
    <recommendedName>
        <fullName evidence="5">Tripartite tricarboxylate transporter substrate binding protein</fullName>
    </recommendedName>
</protein>
<dbReference type="Gene3D" id="3.40.190.150">
    <property type="entry name" value="Bordetella uptake gene, domain 1"/>
    <property type="match status" value="1"/>
</dbReference>
<evidence type="ECO:0000313" key="4">
    <source>
        <dbReference type="Proteomes" id="UP000284057"/>
    </source>
</evidence>
<evidence type="ECO:0000256" key="1">
    <source>
        <dbReference type="ARBA" id="ARBA00006987"/>
    </source>
</evidence>
<keyword evidence="4" id="KW-1185">Reference proteome</keyword>